<organism evidence="2 3">
    <name type="scientific">Hungatella hathewayi</name>
    <dbReference type="NCBI Taxonomy" id="154046"/>
    <lineage>
        <taxon>Bacteria</taxon>
        <taxon>Bacillati</taxon>
        <taxon>Bacillota</taxon>
        <taxon>Clostridia</taxon>
        <taxon>Lachnospirales</taxon>
        <taxon>Lachnospiraceae</taxon>
        <taxon>Hungatella</taxon>
    </lineage>
</organism>
<keyword evidence="1" id="KW-0812">Transmembrane</keyword>
<comment type="caution">
    <text evidence="2">The sequence shown here is derived from an EMBL/GenBank/DDBJ whole genome shotgun (WGS) entry which is preliminary data.</text>
</comment>
<name>A0AAW9WFX5_9FIRM</name>
<feature type="transmembrane region" description="Helical" evidence="1">
    <location>
        <begin position="120"/>
        <end position="143"/>
    </location>
</feature>
<evidence type="ECO:0000256" key="1">
    <source>
        <dbReference type="SAM" id="Phobius"/>
    </source>
</evidence>
<proteinExistence type="predicted"/>
<feature type="transmembrane region" description="Helical" evidence="1">
    <location>
        <begin position="86"/>
        <end position="108"/>
    </location>
</feature>
<feature type="transmembrane region" description="Helical" evidence="1">
    <location>
        <begin position="54"/>
        <end position="74"/>
    </location>
</feature>
<dbReference type="EMBL" id="WNME01000003">
    <property type="protein sequence ID" value="MUB62847.1"/>
    <property type="molecule type" value="Genomic_DNA"/>
</dbReference>
<dbReference type="AlphaFoldDB" id="A0AAW9WFX5"/>
<dbReference type="InterPro" id="IPR020144">
    <property type="entry name" value="SpoVAB"/>
</dbReference>
<keyword evidence="1" id="KW-0472">Membrane</keyword>
<dbReference type="Pfam" id="PF13782">
    <property type="entry name" value="SpoVAB"/>
    <property type="match status" value="1"/>
</dbReference>
<reference evidence="2 3" key="1">
    <citation type="submission" date="2019-09" db="EMBL/GenBank/DDBJ databases">
        <title>Draft genome sequencing of Hungatella hathewayi 123Y-2.</title>
        <authorList>
            <person name="Lv Q."/>
            <person name="Li S."/>
        </authorList>
    </citation>
    <scope>NUCLEOTIDE SEQUENCE [LARGE SCALE GENOMIC DNA]</scope>
    <source>
        <strain evidence="2 3">123Y-2</strain>
    </source>
</reference>
<gene>
    <name evidence="2" type="ORF">GNE07_07220</name>
</gene>
<accession>A0AAW9WFX5</accession>
<evidence type="ECO:0000313" key="2">
    <source>
        <dbReference type="EMBL" id="MUB62847.1"/>
    </source>
</evidence>
<feature type="transmembrane region" description="Helical" evidence="1">
    <location>
        <begin position="15"/>
        <end position="42"/>
    </location>
</feature>
<dbReference type="Proteomes" id="UP000434223">
    <property type="component" value="Unassembled WGS sequence"/>
</dbReference>
<protein>
    <submittedName>
        <fullName evidence="2">Stage V sporulation protein AB</fullName>
    </submittedName>
</protein>
<evidence type="ECO:0000313" key="3">
    <source>
        <dbReference type="Proteomes" id="UP000434223"/>
    </source>
</evidence>
<sequence length="149" mass="15963">MEERSRTLTLLKGLFLMFLGLSAGGIIAAGVFAFLAIIGVFPRLIGKTRTNRHIFLYETVIIIGGVLGNVSDLYEFPLLMGGNMVLGIYGLAVGIFVGCLVMSLAETLKALPVISRRIHLAVGLQYLILSIGLGKLIGSLVYFSGNFGK</sequence>
<keyword evidence="1" id="KW-1133">Transmembrane helix</keyword>